<dbReference type="EMBL" id="LZEY01000001">
    <property type="protein sequence ID" value="OBU13524.1"/>
    <property type="molecule type" value="Genomic_DNA"/>
</dbReference>
<protein>
    <submittedName>
        <fullName evidence="1">Uncharacterized protein</fullName>
    </submittedName>
</protein>
<dbReference type="NCBIfam" id="NF007580">
    <property type="entry name" value="PRK10215.1"/>
    <property type="match status" value="1"/>
</dbReference>
<evidence type="ECO:0000313" key="1">
    <source>
        <dbReference type="EMBL" id="OBU13524.1"/>
    </source>
</evidence>
<comment type="caution">
    <text evidence="1">The sequence shown here is derived from an EMBL/GenBank/DDBJ whole genome shotgun (WGS) entry which is preliminary data.</text>
</comment>
<reference evidence="2" key="1">
    <citation type="submission" date="2016-06" db="EMBL/GenBank/DDBJ databases">
        <authorList>
            <person name="Butler K."/>
        </authorList>
    </citation>
    <scope>NUCLEOTIDE SEQUENCE [LARGE SCALE GENOMIC DNA]</scope>
    <source>
        <strain evidence="2">GCSL-Mp20</strain>
    </source>
</reference>
<proteinExistence type="predicted"/>
<gene>
    <name evidence="1" type="ORF">AYY18_01980</name>
</gene>
<dbReference type="Proteomes" id="UP000092377">
    <property type="component" value="Unassembled WGS sequence"/>
</dbReference>
<sequence length="202" mass="22803">MLSDCFTTMLVKHTDTGRGTLKEWKSDTITGLSQAQDRDGNKGYVFVGNTFDYLFTEGTDNLVKLLNDPKIERRDIEVIGITKFIIKNGRKKFDGQLTLRYMWKSEDVKKTLNSYGFVCAADTCLLELSGLSGSVHRKNINRHYSQQLTFYHPFTIRFYGYKETGAPKGLSEALTPVTLTLDVITSPLQILGLSIMVLAEEI</sequence>
<keyword evidence="2" id="KW-1185">Reference proteome</keyword>
<name>A0A1B8HUI3_9GAMM</name>
<accession>A0A1B8HUI3</accession>
<dbReference type="RefSeq" id="WP_067398525.1">
    <property type="nucleotide sequence ID" value="NZ_LZEY01000001.1"/>
</dbReference>
<dbReference type="AlphaFoldDB" id="A0A1B8HUI3"/>
<evidence type="ECO:0000313" key="2">
    <source>
        <dbReference type="Proteomes" id="UP000092377"/>
    </source>
</evidence>
<organism evidence="1 2">
    <name type="scientific">Morganella psychrotolerans</name>
    <dbReference type="NCBI Taxonomy" id="368603"/>
    <lineage>
        <taxon>Bacteria</taxon>
        <taxon>Pseudomonadati</taxon>
        <taxon>Pseudomonadota</taxon>
        <taxon>Gammaproteobacteria</taxon>
        <taxon>Enterobacterales</taxon>
        <taxon>Morganellaceae</taxon>
        <taxon>Morganella</taxon>
    </lineage>
</organism>